<evidence type="ECO:0000313" key="3">
    <source>
        <dbReference type="EMBL" id="KAG5656889.1"/>
    </source>
</evidence>
<protein>
    <recommendedName>
        <fullName evidence="2">BTB domain-containing protein</fullName>
    </recommendedName>
</protein>
<dbReference type="InterPro" id="IPR000210">
    <property type="entry name" value="BTB/POZ_dom"/>
</dbReference>
<comment type="caution">
    <text evidence="3">The sequence shown here is derived from an EMBL/GenBank/DDBJ whole genome shotgun (WGS) entry which is preliminary data.</text>
</comment>
<feature type="domain" description="BTB" evidence="2">
    <location>
        <begin position="178"/>
        <end position="232"/>
    </location>
</feature>
<dbReference type="CDD" id="cd18186">
    <property type="entry name" value="BTB_POZ_ZBTB_KLHL-like"/>
    <property type="match status" value="1"/>
</dbReference>
<dbReference type="Gene3D" id="3.30.710.10">
    <property type="entry name" value="Potassium Channel Kv1.1, Chain A"/>
    <property type="match status" value="1"/>
</dbReference>
<name>A0A9P7GU52_9HYPO</name>
<feature type="compositionally biased region" description="Pro residues" evidence="1">
    <location>
        <begin position="85"/>
        <end position="94"/>
    </location>
</feature>
<proteinExistence type="predicted"/>
<evidence type="ECO:0000256" key="1">
    <source>
        <dbReference type="SAM" id="MobiDB-lite"/>
    </source>
</evidence>
<organism evidence="3 4">
    <name type="scientific">Fusarium avenaceum</name>
    <dbReference type="NCBI Taxonomy" id="40199"/>
    <lineage>
        <taxon>Eukaryota</taxon>
        <taxon>Fungi</taxon>
        <taxon>Dikarya</taxon>
        <taxon>Ascomycota</taxon>
        <taxon>Pezizomycotina</taxon>
        <taxon>Sordariomycetes</taxon>
        <taxon>Hypocreomycetidae</taxon>
        <taxon>Hypocreales</taxon>
        <taxon>Nectriaceae</taxon>
        <taxon>Fusarium</taxon>
        <taxon>Fusarium tricinctum species complex</taxon>
    </lineage>
</organism>
<feature type="region of interest" description="Disordered" evidence="1">
    <location>
        <begin position="67"/>
        <end position="97"/>
    </location>
</feature>
<sequence length="452" mass="51105">MFENASSSEPAPIEGILEKTASSKKPSPYIFDSNGDTQVILNTYKAHSFNWVEETVRVEHQISTKECLNKSQKKKKRKKLGLGYNPPPPSPPPASLESPVPIPISVTETIDIRSVGFDGTGDEHGELLNEERLRPGCTDAETNAVSSTLPVHDWHYGERPGITLDQVEIRMLVSGKHLALASSYFEKMFAGPYTEGKTDHSGLRQVTANDWDPEALNIILTIIHGYHRDVPRSLSLEMLAKLAMIVDYYQCHESVELYGDIWLANLESQIPTVYGRDCILCIFISCVFTQPEIFQKMTRLALRYSGRLIEVEDFLIPASLLDQIDKSRRDFLSDIFCAIHDLLRHLQEEPECSYECSCMLLGVLTKELSKHGLLSPCSSQSFHGWSIEDYKYMIESFAKPRWYAINQMYGGGHYCTIQQKLVPALEKAEKGLRVFNLQDFQIGKGHIRPEKS</sequence>
<feature type="compositionally biased region" description="Basic residues" evidence="1">
    <location>
        <begin position="71"/>
        <end position="80"/>
    </location>
</feature>
<dbReference type="InterPro" id="IPR011333">
    <property type="entry name" value="SKP1/BTB/POZ_sf"/>
</dbReference>
<evidence type="ECO:0000313" key="4">
    <source>
        <dbReference type="Proteomes" id="UP000782241"/>
    </source>
</evidence>
<dbReference type="Proteomes" id="UP000782241">
    <property type="component" value="Unassembled WGS sequence"/>
</dbReference>
<dbReference type="PROSITE" id="PS50097">
    <property type="entry name" value="BTB"/>
    <property type="match status" value="1"/>
</dbReference>
<dbReference type="AlphaFoldDB" id="A0A9P7GU52"/>
<dbReference type="EMBL" id="JAGPUO010000019">
    <property type="protein sequence ID" value="KAG5656889.1"/>
    <property type="molecule type" value="Genomic_DNA"/>
</dbReference>
<dbReference type="Pfam" id="PF00651">
    <property type="entry name" value="BTB"/>
    <property type="match status" value="1"/>
</dbReference>
<dbReference type="SUPFAM" id="SSF54695">
    <property type="entry name" value="POZ domain"/>
    <property type="match status" value="1"/>
</dbReference>
<accession>A0A9P7GU52</accession>
<keyword evidence="4" id="KW-1185">Reference proteome</keyword>
<reference evidence="3" key="1">
    <citation type="submission" date="2021-04" db="EMBL/GenBank/DDBJ databases">
        <title>Draft genome of Fusarium avenaceum strain F156N33, isolated from an atmospheric sample in Virginia.</title>
        <authorList>
            <person name="Yang S."/>
            <person name="Vinatzer B.A."/>
            <person name="Coleman J."/>
        </authorList>
    </citation>
    <scope>NUCLEOTIDE SEQUENCE</scope>
    <source>
        <strain evidence="3">F156N33</strain>
    </source>
</reference>
<gene>
    <name evidence="3" type="ORF">KAF25_011058</name>
</gene>
<evidence type="ECO:0000259" key="2">
    <source>
        <dbReference type="PROSITE" id="PS50097"/>
    </source>
</evidence>